<feature type="compositionally biased region" description="Basic and acidic residues" evidence="1">
    <location>
        <begin position="175"/>
        <end position="188"/>
    </location>
</feature>
<gene>
    <name evidence="2" type="ORF">F53441_12318</name>
</gene>
<dbReference type="Proteomes" id="UP000605986">
    <property type="component" value="Unassembled WGS sequence"/>
</dbReference>
<name>A0A8H4NMA0_9HYPO</name>
<dbReference type="OrthoDB" id="4777753at2759"/>
<dbReference type="EMBL" id="JAADJG010000661">
    <property type="protein sequence ID" value="KAF4440370.1"/>
    <property type="molecule type" value="Genomic_DNA"/>
</dbReference>
<comment type="caution">
    <text evidence="2">The sequence shown here is derived from an EMBL/GenBank/DDBJ whole genome shotgun (WGS) entry which is preliminary data.</text>
</comment>
<sequence>MAQQNEEVMFEGLTTDFPWNVIMQAKTIRIIKVVCGNCGNPQHLLQDCMQAGPDGFVYGCPIHNTQEHNFDDCSEVKAMLLKERAKYIIHGRINMPPISAKGTWDDLASWLRECEPNYSFKGFPWTPSYARVWSSTKADLYATVGPHGLRHWVPLNIDERFRLRDLSVLQQEFDKHGNHSKLPSDPKSRNWPHQGEGFDGNDRSMLQCAEILWATETFPNHTP</sequence>
<proteinExistence type="predicted"/>
<accession>A0A8H4NMA0</accession>
<evidence type="ECO:0000256" key="1">
    <source>
        <dbReference type="SAM" id="MobiDB-lite"/>
    </source>
</evidence>
<feature type="region of interest" description="Disordered" evidence="1">
    <location>
        <begin position="175"/>
        <end position="199"/>
    </location>
</feature>
<keyword evidence="3" id="KW-1185">Reference proteome</keyword>
<organism evidence="2 3">
    <name type="scientific">Fusarium austroafricanum</name>
    <dbReference type="NCBI Taxonomy" id="2364996"/>
    <lineage>
        <taxon>Eukaryota</taxon>
        <taxon>Fungi</taxon>
        <taxon>Dikarya</taxon>
        <taxon>Ascomycota</taxon>
        <taxon>Pezizomycotina</taxon>
        <taxon>Sordariomycetes</taxon>
        <taxon>Hypocreomycetidae</taxon>
        <taxon>Hypocreales</taxon>
        <taxon>Nectriaceae</taxon>
        <taxon>Fusarium</taxon>
        <taxon>Fusarium concolor species complex</taxon>
    </lineage>
</organism>
<evidence type="ECO:0000313" key="2">
    <source>
        <dbReference type="EMBL" id="KAF4440370.1"/>
    </source>
</evidence>
<protein>
    <submittedName>
        <fullName evidence="2">Cadherin prodomain like-protein</fullName>
    </submittedName>
</protein>
<reference evidence="2" key="1">
    <citation type="submission" date="2020-01" db="EMBL/GenBank/DDBJ databases">
        <title>Identification and distribution of gene clusters putatively required for synthesis of sphingolipid metabolism inhibitors in phylogenetically diverse species of the filamentous fungus Fusarium.</title>
        <authorList>
            <person name="Kim H.-S."/>
            <person name="Busman M."/>
            <person name="Brown D.W."/>
            <person name="Divon H."/>
            <person name="Uhlig S."/>
            <person name="Proctor R.H."/>
        </authorList>
    </citation>
    <scope>NUCLEOTIDE SEQUENCE</scope>
    <source>
        <strain evidence="2">NRRL 53441</strain>
    </source>
</reference>
<evidence type="ECO:0000313" key="3">
    <source>
        <dbReference type="Proteomes" id="UP000605986"/>
    </source>
</evidence>
<dbReference type="AlphaFoldDB" id="A0A8H4NMA0"/>